<evidence type="ECO:0000256" key="1">
    <source>
        <dbReference type="ARBA" id="ARBA00005896"/>
    </source>
</evidence>
<evidence type="ECO:0000313" key="7">
    <source>
        <dbReference type="EMBL" id="KAK1922283.1"/>
    </source>
</evidence>
<feature type="domain" description="TauD/TfdA-like" evidence="6">
    <location>
        <begin position="83"/>
        <end position="358"/>
    </location>
</feature>
<organism evidence="7 8">
    <name type="scientific">Papiliotrema laurentii</name>
    <name type="common">Cryptococcus laurentii</name>
    <dbReference type="NCBI Taxonomy" id="5418"/>
    <lineage>
        <taxon>Eukaryota</taxon>
        <taxon>Fungi</taxon>
        <taxon>Dikarya</taxon>
        <taxon>Basidiomycota</taxon>
        <taxon>Agaricomycotina</taxon>
        <taxon>Tremellomycetes</taxon>
        <taxon>Tremellales</taxon>
        <taxon>Rhynchogastremaceae</taxon>
        <taxon>Papiliotrema</taxon>
    </lineage>
</organism>
<dbReference type="EMBL" id="JAODAN010000009">
    <property type="protein sequence ID" value="KAK1922283.1"/>
    <property type="molecule type" value="Genomic_DNA"/>
</dbReference>
<comment type="similarity">
    <text evidence="1">Belongs to the TfdA dioxygenase family.</text>
</comment>
<dbReference type="PANTHER" id="PTHR30468">
    <property type="entry name" value="ALPHA-KETOGLUTARATE-DEPENDENT SULFONATE DIOXYGENASE"/>
    <property type="match status" value="1"/>
</dbReference>
<reference evidence="7" key="1">
    <citation type="submission" date="2023-02" db="EMBL/GenBank/DDBJ databases">
        <title>Identification and recombinant expression of a fungal hydrolase from Papiliotrema laurentii that hydrolyzes apple cutin and clears colloidal polyester polyurethane.</title>
        <authorList>
            <consortium name="DOE Joint Genome Institute"/>
            <person name="Roman V.A."/>
            <person name="Bojanowski C."/>
            <person name="Crable B.R."/>
            <person name="Wagner D.N."/>
            <person name="Hung C.S."/>
            <person name="Nadeau L.J."/>
            <person name="Schratz L."/>
            <person name="Haridas S."/>
            <person name="Pangilinan J."/>
            <person name="Lipzen A."/>
            <person name="Na H."/>
            <person name="Yan M."/>
            <person name="Ng V."/>
            <person name="Grigoriev I.V."/>
            <person name="Spatafora J.W."/>
            <person name="Barlow D."/>
            <person name="Biffinger J."/>
            <person name="Kelley-Loughnane N."/>
            <person name="Varaljay V.A."/>
            <person name="Crookes-Goodson W.J."/>
        </authorList>
    </citation>
    <scope>NUCLEOTIDE SEQUENCE</scope>
    <source>
        <strain evidence="7">5307AH</strain>
    </source>
</reference>
<evidence type="ECO:0000256" key="4">
    <source>
        <dbReference type="ARBA" id="ARBA00023002"/>
    </source>
</evidence>
<evidence type="ECO:0000256" key="2">
    <source>
        <dbReference type="ARBA" id="ARBA00022723"/>
    </source>
</evidence>
<name>A0AAD9CX60_PAPLA</name>
<dbReference type="GO" id="GO:0046872">
    <property type="term" value="F:metal ion binding"/>
    <property type="evidence" value="ECO:0007669"/>
    <property type="project" value="UniProtKB-KW"/>
</dbReference>
<sequence length="367" mass="40793">MTTIAQVATGLESATATLHLHGSDAEPKRSIGAPGPDYKYAKFLPSWDPGYKLAPLVPFKHVDPGHAALNDPNPRSFLDSAHVNDLTPKFGTEVSGIQLHELDEHAKAQLALYVAQRGVVVFRDQDFVDQPPEWQLRSWGETFGRLHIHPVSGQPKDIPEFHLVYKDAVPGSGFFNYKSDSITTTGFHSDVTYEEQPPGLTTLFLYETPTSGGDTLYVSQVEAYNRLSDSFKAYLETLSVVHSGVEQANFSRRGGRGGVVKREPVENVHPLVRRHPVTGQKALFVNKQFSRKIVGLKDEESEALLNFLYTHVAQGHDFQVRAQWKPRTVVLWDNRVTAHSATGDYNAATDGFRHGARITPQAEKPFL</sequence>
<keyword evidence="3" id="KW-0223">Dioxygenase</keyword>
<dbReference type="InterPro" id="IPR003819">
    <property type="entry name" value="TauD/TfdA-like"/>
</dbReference>
<dbReference type="SUPFAM" id="SSF51197">
    <property type="entry name" value="Clavaminate synthase-like"/>
    <property type="match status" value="1"/>
</dbReference>
<dbReference type="GO" id="GO:0016706">
    <property type="term" value="F:2-oxoglutarate-dependent dioxygenase activity"/>
    <property type="evidence" value="ECO:0007669"/>
    <property type="project" value="TreeGrafter"/>
</dbReference>
<keyword evidence="8" id="KW-1185">Reference proteome</keyword>
<dbReference type="Gene3D" id="3.60.130.10">
    <property type="entry name" value="Clavaminate synthase-like"/>
    <property type="match status" value="1"/>
</dbReference>
<keyword evidence="5" id="KW-0408">Iron</keyword>
<dbReference type="InterPro" id="IPR051323">
    <property type="entry name" value="AtsK-like"/>
</dbReference>
<evidence type="ECO:0000256" key="5">
    <source>
        <dbReference type="ARBA" id="ARBA00023004"/>
    </source>
</evidence>
<comment type="caution">
    <text evidence="7">The sequence shown here is derived from an EMBL/GenBank/DDBJ whole genome shotgun (WGS) entry which is preliminary data.</text>
</comment>
<evidence type="ECO:0000259" key="6">
    <source>
        <dbReference type="Pfam" id="PF02668"/>
    </source>
</evidence>
<evidence type="ECO:0000256" key="3">
    <source>
        <dbReference type="ARBA" id="ARBA00022964"/>
    </source>
</evidence>
<dbReference type="Proteomes" id="UP001182556">
    <property type="component" value="Unassembled WGS sequence"/>
</dbReference>
<keyword evidence="2" id="KW-0479">Metal-binding</keyword>
<dbReference type="PANTHER" id="PTHR30468:SF28">
    <property type="entry name" value="ALPHA-KETOGLUTARATE-DEPENDENT TAURINE DIOXYGENASE (AFU_ORTHOLOGUE AFUA_8G02210)-RELATED"/>
    <property type="match status" value="1"/>
</dbReference>
<dbReference type="GO" id="GO:0005737">
    <property type="term" value="C:cytoplasm"/>
    <property type="evidence" value="ECO:0007669"/>
    <property type="project" value="TreeGrafter"/>
</dbReference>
<proteinExistence type="inferred from homology"/>
<accession>A0AAD9CX60</accession>
<dbReference type="AlphaFoldDB" id="A0AAD9CX60"/>
<dbReference type="Pfam" id="PF02668">
    <property type="entry name" value="TauD"/>
    <property type="match status" value="1"/>
</dbReference>
<gene>
    <name evidence="7" type="ORF">DB88DRAFT_390454</name>
</gene>
<dbReference type="InterPro" id="IPR042098">
    <property type="entry name" value="TauD-like_sf"/>
</dbReference>
<dbReference type="FunFam" id="3.60.130.10:FF:000003">
    <property type="entry name" value="Alpha-ketoglutarate-dependent taurine dioxygenase"/>
    <property type="match status" value="1"/>
</dbReference>
<evidence type="ECO:0000313" key="8">
    <source>
        <dbReference type="Proteomes" id="UP001182556"/>
    </source>
</evidence>
<keyword evidence="4" id="KW-0560">Oxidoreductase</keyword>
<protein>
    <submittedName>
        <fullName evidence="7">TauD-domain-containing protein</fullName>
    </submittedName>
</protein>